<reference evidence="13" key="1">
    <citation type="submission" date="2023-11" db="EMBL/GenBank/DDBJ databases">
        <title>Genome assemblies of two species of porcelain crab, Petrolisthes cinctipes and Petrolisthes manimaculis (Anomura: Porcellanidae).</title>
        <authorList>
            <person name="Angst P."/>
        </authorList>
    </citation>
    <scope>NUCLEOTIDE SEQUENCE</scope>
    <source>
        <strain evidence="13">PB745_02</strain>
        <tissue evidence="13">Gill</tissue>
    </source>
</reference>
<comment type="caution">
    <text evidence="13">The sequence shown here is derived from an EMBL/GenBank/DDBJ whole genome shotgun (WGS) entry which is preliminary data.</text>
</comment>
<evidence type="ECO:0000256" key="8">
    <source>
        <dbReference type="ARBA" id="ARBA00023163"/>
    </source>
</evidence>
<dbReference type="SMART" id="SM00355">
    <property type="entry name" value="ZnF_C2H2"/>
    <property type="match status" value="4"/>
</dbReference>
<keyword evidence="3" id="KW-0677">Repeat</keyword>
<evidence type="ECO:0000256" key="5">
    <source>
        <dbReference type="ARBA" id="ARBA00022833"/>
    </source>
</evidence>
<dbReference type="PROSITE" id="PS50157">
    <property type="entry name" value="ZINC_FINGER_C2H2_2"/>
    <property type="match status" value="2"/>
</dbReference>
<dbReference type="PANTHER" id="PTHR24388:SF54">
    <property type="entry name" value="PROTEIN ESCARGOT"/>
    <property type="match status" value="1"/>
</dbReference>
<accession>A0AAE1UGX2</accession>
<evidence type="ECO:0000256" key="1">
    <source>
        <dbReference type="ARBA" id="ARBA00004123"/>
    </source>
</evidence>
<dbReference type="SUPFAM" id="SSF57667">
    <property type="entry name" value="beta-beta-alpha zinc fingers"/>
    <property type="match status" value="2"/>
</dbReference>
<organism evidence="13 14">
    <name type="scientific">Petrolisthes manimaculis</name>
    <dbReference type="NCBI Taxonomy" id="1843537"/>
    <lineage>
        <taxon>Eukaryota</taxon>
        <taxon>Metazoa</taxon>
        <taxon>Ecdysozoa</taxon>
        <taxon>Arthropoda</taxon>
        <taxon>Crustacea</taxon>
        <taxon>Multicrustacea</taxon>
        <taxon>Malacostraca</taxon>
        <taxon>Eumalacostraca</taxon>
        <taxon>Eucarida</taxon>
        <taxon>Decapoda</taxon>
        <taxon>Pleocyemata</taxon>
        <taxon>Anomura</taxon>
        <taxon>Galatheoidea</taxon>
        <taxon>Porcellanidae</taxon>
        <taxon>Petrolisthes</taxon>
    </lineage>
</organism>
<dbReference type="GO" id="GO:0005634">
    <property type="term" value="C:nucleus"/>
    <property type="evidence" value="ECO:0007669"/>
    <property type="project" value="UniProtKB-SubCell"/>
</dbReference>
<keyword evidence="9" id="KW-0539">Nucleus</keyword>
<dbReference type="EMBL" id="JAWZYT010000374">
    <property type="protein sequence ID" value="KAK4324198.1"/>
    <property type="molecule type" value="Genomic_DNA"/>
</dbReference>
<keyword evidence="7" id="KW-0238">DNA-binding</keyword>
<dbReference type="GO" id="GO:0000978">
    <property type="term" value="F:RNA polymerase II cis-regulatory region sequence-specific DNA binding"/>
    <property type="evidence" value="ECO:0007669"/>
    <property type="project" value="TreeGrafter"/>
</dbReference>
<evidence type="ECO:0000256" key="9">
    <source>
        <dbReference type="ARBA" id="ARBA00023242"/>
    </source>
</evidence>
<dbReference type="AlphaFoldDB" id="A0AAE1UGX2"/>
<keyword evidence="4 11" id="KW-0863">Zinc-finger</keyword>
<protein>
    <recommendedName>
        <fullName evidence="12">C2H2-type domain-containing protein</fullName>
    </recommendedName>
</protein>
<proteinExistence type="inferred from homology"/>
<evidence type="ECO:0000313" key="13">
    <source>
        <dbReference type="EMBL" id="KAK4324198.1"/>
    </source>
</evidence>
<dbReference type="PROSITE" id="PS00028">
    <property type="entry name" value="ZINC_FINGER_C2H2_1"/>
    <property type="match status" value="2"/>
</dbReference>
<evidence type="ECO:0000256" key="4">
    <source>
        <dbReference type="ARBA" id="ARBA00022771"/>
    </source>
</evidence>
<keyword evidence="6" id="KW-0805">Transcription regulation</keyword>
<dbReference type="FunFam" id="3.30.160.60:FF:000072">
    <property type="entry name" value="zinc finger protein 143 isoform X1"/>
    <property type="match status" value="1"/>
</dbReference>
<evidence type="ECO:0000256" key="7">
    <source>
        <dbReference type="ARBA" id="ARBA00023125"/>
    </source>
</evidence>
<keyword evidence="8" id="KW-0804">Transcription</keyword>
<gene>
    <name evidence="13" type="ORF">Pmani_005200</name>
</gene>
<keyword evidence="2" id="KW-0479">Metal-binding</keyword>
<name>A0AAE1UGX2_9EUCA</name>
<dbReference type="FunFam" id="3.30.160.60:FF:000325">
    <property type="entry name" value="ZFP90 zinc finger protein"/>
    <property type="match status" value="1"/>
</dbReference>
<feature type="domain" description="C2H2-type" evidence="12">
    <location>
        <begin position="21"/>
        <end position="48"/>
    </location>
</feature>
<evidence type="ECO:0000256" key="11">
    <source>
        <dbReference type="PROSITE-ProRule" id="PRU00042"/>
    </source>
</evidence>
<evidence type="ECO:0000256" key="3">
    <source>
        <dbReference type="ARBA" id="ARBA00022737"/>
    </source>
</evidence>
<dbReference type="GO" id="GO:0008270">
    <property type="term" value="F:zinc ion binding"/>
    <property type="evidence" value="ECO:0007669"/>
    <property type="project" value="UniProtKB-KW"/>
</dbReference>
<evidence type="ECO:0000256" key="10">
    <source>
        <dbReference type="ARBA" id="ARBA00037948"/>
    </source>
</evidence>
<sequence>MVERAAMKTGGAVTSSHKAPFVCTVCQKPFNHKGNFLKHYRTHTGEKPFQCPKCPYKATQKAHLTSHMLGKHGEVLQGITNSRSHEKSSIANLHHQGQLVVVGQPGLSVSSEVASVSSLPLGARVAPHEASAAHGPNIYHCPVPVRDGGGSGGSGAAQPHPGPQLPPAVCCSINTCPYCGREFIKSGDLTRHIRTHTGEKPYHCLHCPYRSSRKSTLRNHVLAHHNN</sequence>
<evidence type="ECO:0000259" key="12">
    <source>
        <dbReference type="PROSITE" id="PS50157"/>
    </source>
</evidence>
<dbReference type="FunFam" id="3.30.160.60:FF:000065">
    <property type="entry name" value="B-cell CLL/lymphoma 6, member B"/>
    <property type="match status" value="1"/>
</dbReference>
<comment type="subcellular location">
    <subcellularLocation>
        <location evidence="1">Nucleus</location>
    </subcellularLocation>
</comment>
<evidence type="ECO:0000256" key="6">
    <source>
        <dbReference type="ARBA" id="ARBA00023015"/>
    </source>
</evidence>
<dbReference type="GO" id="GO:0000981">
    <property type="term" value="F:DNA-binding transcription factor activity, RNA polymerase II-specific"/>
    <property type="evidence" value="ECO:0007669"/>
    <property type="project" value="TreeGrafter"/>
</dbReference>
<feature type="domain" description="C2H2-type" evidence="12">
    <location>
        <begin position="174"/>
        <end position="201"/>
    </location>
</feature>
<dbReference type="InterPro" id="IPR050527">
    <property type="entry name" value="Snail/Krueppel_Znf"/>
</dbReference>
<dbReference type="Pfam" id="PF00096">
    <property type="entry name" value="zf-C2H2"/>
    <property type="match status" value="3"/>
</dbReference>
<evidence type="ECO:0000313" key="14">
    <source>
        <dbReference type="Proteomes" id="UP001292094"/>
    </source>
</evidence>
<dbReference type="Proteomes" id="UP001292094">
    <property type="component" value="Unassembled WGS sequence"/>
</dbReference>
<dbReference type="InterPro" id="IPR036236">
    <property type="entry name" value="Znf_C2H2_sf"/>
</dbReference>
<evidence type="ECO:0000256" key="2">
    <source>
        <dbReference type="ARBA" id="ARBA00022723"/>
    </source>
</evidence>
<keyword evidence="5" id="KW-0862">Zinc</keyword>
<keyword evidence="14" id="KW-1185">Reference proteome</keyword>
<comment type="similarity">
    <text evidence="10">Belongs to the snail C2H2-type zinc-finger protein family.</text>
</comment>
<dbReference type="PANTHER" id="PTHR24388">
    <property type="entry name" value="ZINC FINGER PROTEIN"/>
    <property type="match status" value="1"/>
</dbReference>
<dbReference type="FunFam" id="3.30.160.60:FF:000446">
    <property type="entry name" value="Zinc finger protein"/>
    <property type="match status" value="1"/>
</dbReference>
<dbReference type="InterPro" id="IPR013087">
    <property type="entry name" value="Znf_C2H2_type"/>
</dbReference>
<dbReference type="Gene3D" id="3.30.160.60">
    <property type="entry name" value="Classic Zinc Finger"/>
    <property type="match status" value="4"/>
</dbReference>